<sequence length="368" mass="41686">MASAPNSPIRSSISPQLARILTEFQSKEAAQHKSPPTSPEVVKARLIAPEELTVLLMGVTGSGKSTFIKRVTEDESIIIGRSMSSETREIQKISFATPKANFCLVDTPGFNDTFLSDNDILKLLADWLEKSYRDGTKIRGIIYLHRISDPRMEGSALRSLRMFRRLCGDGFLKNVVLGTTFWDTVGEETGIRRETELLETEGFFKDMKELGCEVVRIQDNRESNIELLEKFVEKRASILCIQRELLDGKSLAESAAASAINAELAEIQQRNVEKLGDIKHQTERRMTKSALEMALKRKLEERKFEKTMEDLEGKKEEIRQEGEAEVQRQEQQLSELRTQQARQNQGFQISLNELTGQLEAMKAKMQTA</sequence>
<dbReference type="GO" id="GO:0005525">
    <property type="term" value="F:GTP binding"/>
    <property type="evidence" value="ECO:0007669"/>
    <property type="project" value="InterPro"/>
</dbReference>
<dbReference type="Gene3D" id="3.40.50.300">
    <property type="entry name" value="P-loop containing nucleotide triphosphate hydrolases"/>
    <property type="match status" value="1"/>
</dbReference>
<gene>
    <name evidence="3" type="ORF">TWF694_006503</name>
</gene>
<protein>
    <recommendedName>
        <fullName evidence="2">G domain-containing protein</fullName>
    </recommendedName>
</protein>
<evidence type="ECO:0000313" key="3">
    <source>
        <dbReference type="EMBL" id="KAK6542555.1"/>
    </source>
</evidence>
<dbReference type="SUPFAM" id="SSF52540">
    <property type="entry name" value="P-loop containing nucleoside triphosphate hydrolases"/>
    <property type="match status" value="1"/>
</dbReference>
<dbReference type="Pfam" id="PF01926">
    <property type="entry name" value="MMR_HSR1"/>
    <property type="match status" value="1"/>
</dbReference>
<dbReference type="InterPro" id="IPR006073">
    <property type="entry name" value="GTP-bd"/>
</dbReference>
<evidence type="ECO:0000313" key="4">
    <source>
        <dbReference type="Proteomes" id="UP001365542"/>
    </source>
</evidence>
<feature type="compositionally biased region" description="Basic and acidic residues" evidence="1">
    <location>
        <begin position="310"/>
        <end position="328"/>
    </location>
</feature>
<proteinExistence type="predicted"/>
<evidence type="ECO:0000256" key="1">
    <source>
        <dbReference type="SAM" id="MobiDB-lite"/>
    </source>
</evidence>
<accession>A0AAV9XKC1</accession>
<dbReference type="InterPro" id="IPR027417">
    <property type="entry name" value="P-loop_NTPase"/>
</dbReference>
<reference evidence="3 4" key="1">
    <citation type="submission" date="2019-10" db="EMBL/GenBank/DDBJ databases">
        <authorList>
            <person name="Palmer J.M."/>
        </authorList>
    </citation>
    <scope>NUCLEOTIDE SEQUENCE [LARGE SCALE GENOMIC DNA]</scope>
    <source>
        <strain evidence="3 4">TWF694</strain>
    </source>
</reference>
<comment type="caution">
    <text evidence="3">The sequence shown here is derived from an EMBL/GenBank/DDBJ whole genome shotgun (WGS) entry which is preliminary data.</text>
</comment>
<name>A0AAV9XKC1_9PEZI</name>
<feature type="domain" description="G" evidence="2">
    <location>
        <begin position="54"/>
        <end position="115"/>
    </location>
</feature>
<dbReference type="CDD" id="cd00882">
    <property type="entry name" value="Ras_like_GTPase"/>
    <property type="match status" value="1"/>
</dbReference>
<dbReference type="EMBL" id="JAVHJO010000002">
    <property type="protein sequence ID" value="KAK6542555.1"/>
    <property type="molecule type" value="Genomic_DNA"/>
</dbReference>
<evidence type="ECO:0000259" key="2">
    <source>
        <dbReference type="Pfam" id="PF01926"/>
    </source>
</evidence>
<feature type="region of interest" description="Disordered" evidence="1">
    <location>
        <begin position="310"/>
        <end position="339"/>
    </location>
</feature>
<feature type="compositionally biased region" description="Polar residues" evidence="1">
    <location>
        <begin position="329"/>
        <end position="339"/>
    </location>
</feature>
<keyword evidence="4" id="KW-1185">Reference proteome</keyword>
<organism evidence="3 4">
    <name type="scientific">Orbilia ellipsospora</name>
    <dbReference type="NCBI Taxonomy" id="2528407"/>
    <lineage>
        <taxon>Eukaryota</taxon>
        <taxon>Fungi</taxon>
        <taxon>Dikarya</taxon>
        <taxon>Ascomycota</taxon>
        <taxon>Pezizomycotina</taxon>
        <taxon>Orbiliomycetes</taxon>
        <taxon>Orbiliales</taxon>
        <taxon>Orbiliaceae</taxon>
        <taxon>Orbilia</taxon>
    </lineage>
</organism>
<dbReference type="Proteomes" id="UP001365542">
    <property type="component" value="Unassembled WGS sequence"/>
</dbReference>
<dbReference type="AlphaFoldDB" id="A0AAV9XKC1"/>